<reference evidence="4" key="1">
    <citation type="submission" date="2016-11" db="EMBL/GenBank/DDBJ databases">
        <authorList>
            <person name="Varghese N."/>
            <person name="Submissions S."/>
        </authorList>
    </citation>
    <scope>NUCLEOTIDE SEQUENCE [LARGE SCALE GENOMIC DNA]</scope>
    <source>
        <strain evidence="4">Sac-22</strain>
    </source>
</reference>
<dbReference type="STRING" id="551987.SAMN05192549_105346"/>
<evidence type="ECO:0000313" key="3">
    <source>
        <dbReference type="EMBL" id="SHN20244.1"/>
    </source>
</evidence>
<keyword evidence="3" id="KW-0418">Kinase</keyword>
<dbReference type="InterPro" id="IPR050640">
    <property type="entry name" value="Bact_2-comp_sensor_kinase"/>
</dbReference>
<keyword evidence="1" id="KW-1133">Transmembrane helix</keyword>
<keyword evidence="1" id="KW-0812">Transmembrane</keyword>
<dbReference type="SUPFAM" id="SSF55874">
    <property type="entry name" value="ATPase domain of HSP90 chaperone/DNA topoisomerase II/histidine kinase"/>
    <property type="match status" value="1"/>
</dbReference>
<dbReference type="GO" id="GO:0000155">
    <property type="term" value="F:phosphorelay sensor kinase activity"/>
    <property type="evidence" value="ECO:0007669"/>
    <property type="project" value="InterPro"/>
</dbReference>
<dbReference type="Pfam" id="PF06580">
    <property type="entry name" value="His_kinase"/>
    <property type="match status" value="1"/>
</dbReference>
<dbReference type="InterPro" id="IPR010559">
    <property type="entry name" value="Sig_transdc_His_kin_internal"/>
</dbReference>
<accession>A0A1M7PS30</accession>
<feature type="domain" description="Signal transduction histidine kinase internal region" evidence="2">
    <location>
        <begin position="204"/>
        <end position="283"/>
    </location>
</feature>
<keyword evidence="4" id="KW-1185">Reference proteome</keyword>
<dbReference type="InterPro" id="IPR036890">
    <property type="entry name" value="HATPase_C_sf"/>
</dbReference>
<dbReference type="EMBL" id="FRCX01000005">
    <property type="protein sequence ID" value="SHN20244.1"/>
    <property type="molecule type" value="Genomic_DNA"/>
</dbReference>
<proteinExistence type="predicted"/>
<dbReference type="Proteomes" id="UP000184339">
    <property type="component" value="Unassembled WGS sequence"/>
</dbReference>
<organism evidence="3 4">
    <name type="scientific">Duganella sacchari</name>
    <dbReference type="NCBI Taxonomy" id="551987"/>
    <lineage>
        <taxon>Bacteria</taxon>
        <taxon>Pseudomonadati</taxon>
        <taxon>Pseudomonadota</taxon>
        <taxon>Betaproteobacteria</taxon>
        <taxon>Burkholderiales</taxon>
        <taxon>Oxalobacteraceae</taxon>
        <taxon>Telluria group</taxon>
        <taxon>Duganella</taxon>
    </lineage>
</organism>
<feature type="transmembrane region" description="Helical" evidence="1">
    <location>
        <begin position="85"/>
        <end position="102"/>
    </location>
</feature>
<keyword evidence="1" id="KW-0472">Membrane</keyword>
<protein>
    <submittedName>
        <fullName evidence="3">Histidine kinase</fullName>
    </submittedName>
</protein>
<evidence type="ECO:0000259" key="2">
    <source>
        <dbReference type="Pfam" id="PF06580"/>
    </source>
</evidence>
<feature type="transmembrane region" description="Helical" evidence="1">
    <location>
        <begin position="46"/>
        <end position="65"/>
    </location>
</feature>
<feature type="transmembrane region" description="Helical" evidence="1">
    <location>
        <begin position="114"/>
        <end position="136"/>
    </location>
</feature>
<keyword evidence="3" id="KW-0808">Transferase</keyword>
<evidence type="ECO:0000256" key="1">
    <source>
        <dbReference type="SAM" id="Phobius"/>
    </source>
</evidence>
<name>A0A1M7PS30_9BURK</name>
<feature type="transmembrane region" description="Helical" evidence="1">
    <location>
        <begin position="156"/>
        <end position="176"/>
    </location>
</feature>
<evidence type="ECO:0000313" key="4">
    <source>
        <dbReference type="Proteomes" id="UP000184339"/>
    </source>
</evidence>
<dbReference type="Gene3D" id="3.30.565.10">
    <property type="entry name" value="Histidine kinase-like ATPase, C-terminal domain"/>
    <property type="match status" value="1"/>
</dbReference>
<dbReference type="GO" id="GO:0016020">
    <property type="term" value="C:membrane"/>
    <property type="evidence" value="ECO:0007669"/>
    <property type="project" value="InterPro"/>
</dbReference>
<gene>
    <name evidence="3" type="ORF">SAMN05192549_105346</name>
</gene>
<dbReference type="AlphaFoldDB" id="A0A1M7PS30"/>
<dbReference type="PANTHER" id="PTHR34220">
    <property type="entry name" value="SENSOR HISTIDINE KINASE YPDA"/>
    <property type="match status" value="1"/>
</dbReference>
<dbReference type="PANTHER" id="PTHR34220:SF7">
    <property type="entry name" value="SENSOR HISTIDINE KINASE YPDA"/>
    <property type="match status" value="1"/>
</dbReference>
<sequence>MRAPPNTCVTSGPNAVTRVAKAVQGAAILAAMERHQLTWREVRNTLLINLLVWGVICASGAGGVYSDALRAGDGRSYDHIMSAWVANHALIALFSFGLYLALRRWPALAASMQNILRSYLLVLLIFLPLQLLYIAVLDGVREGGGPLLVAPRGFNVFLELAWTTGTFTAVTAICLWRRGQQRERAWQQAQTENLQLSLALEQQRMQALRGQLEPHFIFNALNAISAMVRTGDGQLALGGIHRLSDLLRYALAASSCDHVSVREELDFVRDYLALQGLRYGERLQVRLDVDDAVLDAVCPPLLLQPLVENAVRHDLECHEGDSDIHIRLWCDDAQLLVCISNPVKADAPPNPGLGMGLSNTRARLQLAYRGEAALQSGEQDGRFVLQIRMPLE</sequence>